<dbReference type="AlphaFoldDB" id="A0A3P7N0R7"/>
<keyword evidence="2" id="KW-1185">Reference proteome</keyword>
<reference evidence="1 2" key="1">
    <citation type="submission" date="2018-11" db="EMBL/GenBank/DDBJ databases">
        <authorList>
            <consortium name="Pathogen Informatics"/>
        </authorList>
    </citation>
    <scope>NUCLEOTIDE SEQUENCE [LARGE SCALE GENOMIC DNA]</scope>
</reference>
<gene>
    <name evidence="1" type="ORF">CGOC_LOCUS11025</name>
</gene>
<protein>
    <submittedName>
        <fullName evidence="1">Uncharacterized protein</fullName>
    </submittedName>
</protein>
<dbReference type="EMBL" id="UYRV01114092">
    <property type="protein sequence ID" value="VDN28678.1"/>
    <property type="molecule type" value="Genomic_DNA"/>
</dbReference>
<accession>A0A3P7N0R7</accession>
<sequence>MDEQVKQFYDVVMLTVYRLDELDINEVRKKYLKRAEKEWYDRKGSAYDIQEIIADVRKQLYRYSMVDSGEDAELKKYINDFKALYLNSKVEFSPQFVACEASLVRLMYEVMLEADNWDSVKKALAIEKKLELDQYEGKEKGAKVRELREMLIKEFASYSTIPANILKGKNLKRILWAVVDKDNLDEIQEKVAQLIK</sequence>
<proteinExistence type="predicted"/>
<evidence type="ECO:0000313" key="1">
    <source>
        <dbReference type="EMBL" id="VDN28678.1"/>
    </source>
</evidence>
<dbReference type="Proteomes" id="UP000271889">
    <property type="component" value="Unassembled WGS sequence"/>
</dbReference>
<evidence type="ECO:0000313" key="2">
    <source>
        <dbReference type="Proteomes" id="UP000271889"/>
    </source>
</evidence>
<name>A0A3P7N0R7_CYLGO</name>
<organism evidence="1 2">
    <name type="scientific">Cylicostephanus goldi</name>
    <name type="common">Nematode worm</name>
    <dbReference type="NCBI Taxonomy" id="71465"/>
    <lineage>
        <taxon>Eukaryota</taxon>
        <taxon>Metazoa</taxon>
        <taxon>Ecdysozoa</taxon>
        <taxon>Nematoda</taxon>
        <taxon>Chromadorea</taxon>
        <taxon>Rhabditida</taxon>
        <taxon>Rhabditina</taxon>
        <taxon>Rhabditomorpha</taxon>
        <taxon>Strongyloidea</taxon>
        <taxon>Strongylidae</taxon>
        <taxon>Cylicostephanus</taxon>
    </lineage>
</organism>